<dbReference type="AlphaFoldDB" id="Q253N0"/>
<dbReference type="GO" id="GO:0009279">
    <property type="term" value="C:cell outer membrane"/>
    <property type="evidence" value="ECO:0007669"/>
    <property type="project" value="UniProtKB-SubCell"/>
</dbReference>
<evidence type="ECO:0000256" key="10">
    <source>
        <dbReference type="ARBA" id="ARBA00023237"/>
    </source>
</evidence>
<organism evidence="12 13">
    <name type="scientific">Chlamydia felis (strain Fe/C-56)</name>
    <name type="common">Chlamydophila felis</name>
    <dbReference type="NCBI Taxonomy" id="264202"/>
    <lineage>
        <taxon>Bacteria</taxon>
        <taxon>Pseudomonadati</taxon>
        <taxon>Chlamydiota</taxon>
        <taxon>Chlamydiia</taxon>
        <taxon>Chlamydiales</taxon>
        <taxon>Chlamydiaceae</taxon>
        <taxon>Chlamydia/Chlamydophila group</taxon>
        <taxon>Chlamydia</taxon>
    </lineage>
</organism>
<evidence type="ECO:0000256" key="4">
    <source>
        <dbReference type="ARBA" id="ARBA00022452"/>
    </source>
</evidence>
<evidence type="ECO:0000256" key="1">
    <source>
        <dbReference type="ARBA" id="ARBA00004191"/>
    </source>
</evidence>
<evidence type="ECO:0000313" key="13">
    <source>
        <dbReference type="Proteomes" id="UP000001260"/>
    </source>
</evidence>
<dbReference type="Proteomes" id="UP000001260">
    <property type="component" value="Chromosome"/>
</dbReference>
<feature type="domain" description="Autotransporter" evidence="11">
    <location>
        <begin position="670"/>
        <end position="948"/>
    </location>
</feature>
<keyword evidence="13" id="KW-1185">Reference proteome</keyword>
<dbReference type="InterPro" id="IPR011427">
    <property type="entry name" value="Polymorphic_membr_middle"/>
</dbReference>
<dbReference type="eggNOG" id="COG3210">
    <property type="taxonomic scope" value="Bacteria"/>
</dbReference>
<gene>
    <name evidence="12" type="primary">pmp17</name>
    <name evidence="12" type="ordered locus">CF0736</name>
</gene>
<dbReference type="InterPro" id="IPR003368">
    <property type="entry name" value="POMP_repeat"/>
</dbReference>
<accession>Q253N0</accession>
<proteinExistence type="inferred from homology"/>
<dbReference type="InterPro" id="IPR036709">
    <property type="entry name" value="Autotransporte_beta_dom_sf"/>
</dbReference>
<dbReference type="STRING" id="264202.CF0736"/>
<dbReference type="Pfam" id="PF02415">
    <property type="entry name" value="Chlam_PMP"/>
    <property type="match status" value="3"/>
</dbReference>
<dbReference type="SUPFAM" id="SSF103515">
    <property type="entry name" value="Autotransporter"/>
    <property type="match status" value="1"/>
</dbReference>
<keyword evidence="5" id="KW-0134">Cell wall</keyword>
<evidence type="ECO:0000256" key="6">
    <source>
        <dbReference type="ARBA" id="ARBA00022525"/>
    </source>
</evidence>
<dbReference type="NCBIfam" id="TIGR01376">
    <property type="entry name" value="POMP_repeat"/>
    <property type="match status" value="2"/>
</dbReference>
<comment type="subcellular location">
    <subcellularLocation>
        <location evidence="2">Cell outer membrane</location>
        <topology evidence="2">Peripheral membrane protein</topology>
        <orientation evidence="2">Extracellular side</orientation>
    </subcellularLocation>
    <subcellularLocation>
        <location evidence="1">Secreted</location>
        <location evidence="1">Cell wall</location>
    </subcellularLocation>
</comment>
<dbReference type="PROSITE" id="PS51208">
    <property type="entry name" value="AUTOTRANSPORTER"/>
    <property type="match status" value="1"/>
</dbReference>
<dbReference type="SMART" id="SM00869">
    <property type="entry name" value="Autotransporter"/>
    <property type="match status" value="1"/>
</dbReference>
<evidence type="ECO:0000256" key="8">
    <source>
        <dbReference type="ARBA" id="ARBA00022729"/>
    </source>
</evidence>
<keyword evidence="9" id="KW-0472">Membrane</keyword>
<evidence type="ECO:0000256" key="2">
    <source>
        <dbReference type="ARBA" id="ARBA00004416"/>
    </source>
</evidence>
<dbReference type="Gene3D" id="2.40.128.130">
    <property type="entry name" value="Autotransporter beta-domain"/>
    <property type="match status" value="1"/>
</dbReference>
<dbReference type="Pfam" id="PF07548">
    <property type="entry name" value="ChlamPMP_M"/>
    <property type="match status" value="1"/>
</dbReference>
<dbReference type="EMBL" id="AP006861">
    <property type="protein sequence ID" value="BAE81508.1"/>
    <property type="molecule type" value="Genomic_DNA"/>
</dbReference>
<evidence type="ECO:0000256" key="3">
    <source>
        <dbReference type="ARBA" id="ARBA00007542"/>
    </source>
</evidence>
<dbReference type="KEGG" id="cfe:CF0736"/>
<protein>
    <submittedName>
        <fullName evidence="12">Polymorphic outer membrane protein E family</fullName>
    </submittedName>
</protein>
<evidence type="ECO:0000313" key="12">
    <source>
        <dbReference type="EMBL" id="BAE81508.1"/>
    </source>
</evidence>
<evidence type="ECO:0000256" key="5">
    <source>
        <dbReference type="ARBA" id="ARBA00022512"/>
    </source>
</evidence>
<keyword evidence="4" id="KW-1134">Transmembrane beta strand</keyword>
<evidence type="ECO:0000256" key="7">
    <source>
        <dbReference type="ARBA" id="ARBA00022692"/>
    </source>
</evidence>
<dbReference type="Pfam" id="PF03797">
    <property type="entry name" value="Autotransporter"/>
    <property type="match status" value="1"/>
</dbReference>
<reference evidence="12 13" key="1">
    <citation type="journal article" date="2006" name="DNA Res.">
        <title>Genome sequence of the cat pathogen, Chlamydophila felis.</title>
        <authorList>
            <person name="Azuma Y."/>
            <person name="Hirakawa H."/>
            <person name="Yamashita A."/>
            <person name="Cai Y."/>
            <person name="Rahman M.A."/>
            <person name="Suzuki H."/>
            <person name="Mitaku S."/>
            <person name="Toh H."/>
            <person name="Goto S."/>
            <person name="Murakami T."/>
            <person name="Sugi K."/>
            <person name="Hayashi H."/>
            <person name="Fukushi H."/>
            <person name="Hattori M."/>
            <person name="Kuhara S."/>
            <person name="Shirai M."/>
        </authorList>
    </citation>
    <scope>NUCLEOTIDE SEQUENCE [LARGE SCALE GENOMIC DNA]</scope>
    <source>
        <strain evidence="12 13">Fe/C-56</strain>
    </source>
</reference>
<keyword evidence="6" id="KW-0964">Secreted</keyword>
<name>Q253N0_CHLFF</name>
<dbReference type="InterPro" id="IPR005546">
    <property type="entry name" value="Autotransporte_beta"/>
</dbReference>
<dbReference type="HOGENOM" id="CLU_004549_2_0_0"/>
<keyword evidence="8" id="KW-0732">Signal</keyword>
<evidence type="ECO:0000259" key="11">
    <source>
        <dbReference type="PROSITE" id="PS51208"/>
    </source>
</evidence>
<keyword evidence="7" id="KW-0812">Transmembrane</keyword>
<sequence length="948" mass="104049">MYPYTYPFLCLISLSIFSQKLDCLAKEKEACSCHEITGTGLIWPRSNPYGIDQVLKRPTISVGNLHNQNSDIDITDKKYFCVNYQYYRGNGGAITARTLNITKNIGPIIFRENITNDNGGAIFSPNCNITYNKQECCFINNMANVMIETSDSRSGGAIKCSQLVISNNIGCCQFLNNTASLSGGAIAADNDINIANNYGAIVLGNNKCFKEKGQGGSIYSANCSITSNYAPINFINNQAGCAGAVYVTGTCKISHNSEIIKFLNNSSLNQTNDPPIRWNPGGGAIYCTSCSITNNPKGLIFQSNSSKRNAGAIYAQNLTIKDNGPILFINNSSTWGAAIQNYNGGRFYLSADSGDIVFKRNLSFKSSGSYRNALHSTANLNLQIGARQGHSVKFYDPIENEHPSPEILIFNPENHHLGTVLFSGADVSPNNTNLESLRSKMRNTSKIAHGVLAVEDSAVLAIYKITQDEGTLRLGNGAVITTTQSAGQPTTVGCTLAFTKLALNLPSILAKGAQAPKIWIYPSENGNRYTEDPNPTITLSGNLSLLNDDNEDPYDSLNLSRSISRIPFLYLCDTTTKKITVDDLNIEAINDQQHYGHQGVWSPYWEEYTTTTNPTSALTANTSHRILYADWTPTGYIPNPEYRGDLVANVLWQAAYNAISGLHNLTTPPPRASRIGIAGGGSGAYVSQKTRNLKPGFELFSRGYSTQASSPIKKTNHNFALSFSQFYSEIKESESKSKVSSNCYFAGAQLQIPWLNENILSSASLGYAYSHNCVKTKNQNTNTLSQGYFQGHTLGSELCCMLPESKISNLQFRPFIKALGIHAIQENFTETGMHIRSFQTKDPLINVTLPVGIYCYTEHVVNLKTIWEMQLAYSPTIYRQKPKITTTRLISKGTWITSGTPVDHHAVSILIKNTTTLLNTMSLSINYRGDFSKSTLCNFLNVTSEIKF</sequence>
<comment type="similarity">
    <text evidence="3">Belongs to the PMP outer membrane protein family.</text>
</comment>
<keyword evidence="10" id="KW-0998">Cell outer membrane</keyword>
<evidence type="ECO:0000256" key="9">
    <source>
        <dbReference type="ARBA" id="ARBA00023136"/>
    </source>
</evidence>